<dbReference type="EMBL" id="FNLN01000012">
    <property type="protein sequence ID" value="SDT93929.1"/>
    <property type="molecule type" value="Genomic_DNA"/>
</dbReference>
<evidence type="ECO:0000313" key="1">
    <source>
        <dbReference type="EMBL" id="SDT93929.1"/>
    </source>
</evidence>
<dbReference type="AlphaFoldDB" id="A0A1H2EFY8"/>
<name>A0A1H2EFY8_9PROT</name>
<accession>A0A1H2EFY8</accession>
<reference evidence="2" key="1">
    <citation type="submission" date="2016-10" db="EMBL/GenBank/DDBJ databases">
        <authorList>
            <person name="Varghese N."/>
            <person name="Submissions S."/>
        </authorList>
    </citation>
    <scope>NUCLEOTIDE SEQUENCE [LARGE SCALE GENOMIC DNA]</scope>
    <source>
        <strain evidence="2">Nm10</strain>
    </source>
</reference>
<evidence type="ECO:0000313" key="2">
    <source>
        <dbReference type="Proteomes" id="UP000182882"/>
    </source>
</evidence>
<gene>
    <name evidence="1" type="ORF">SAMN05216406_11237</name>
</gene>
<keyword evidence="2" id="KW-1185">Reference proteome</keyword>
<dbReference type="RefSeq" id="WP_158441751.1">
    <property type="nucleotide sequence ID" value="NZ_CP013341.1"/>
</dbReference>
<organism evidence="1 2">
    <name type="scientific">Nitrosomonas ureae</name>
    <dbReference type="NCBI Taxonomy" id="44577"/>
    <lineage>
        <taxon>Bacteria</taxon>
        <taxon>Pseudomonadati</taxon>
        <taxon>Pseudomonadota</taxon>
        <taxon>Betaproteobacteria</taxon>
        <taxon>Nitrosomonadales</taxon>
        <taxon>Nitrosomonadaceae</taxon>
        <taxon>Nitrosomonas</taxon>
    </lineage>
</organism>
<dbReference type="Proteomes" id="UP000182882">
    <property type="component" value="Unassembled WGS sequence"/>
</dbReference>
<sequence length="54" mass="5988">MAADGLPNEIRVNGNLLLSNIVHQPFGEPKSWVWGNNQAYARSFDSDSRLKTTA</sequence>
<proteinExistence type="predicted"/>
<protein>
    <submittedName>
        <fullName evidence="1">Uncharacterized protein</fullName>
    </submittedName>
</protein>